<evidence type="ECO:0000313" key="2">
    <source>
        <dbReference type="EMBL" id="KAB0803730.1"/>
    </source>
</evidence>
<accession>A0A5N4B2V4</accession>
<gene>
    <name evidence="2" type="ORF">PPYR_00700</name>
</gene>
<dbReference type="EMBL" id="VVIM01000001">
    <property type="protein sequence ID" value="KAB0803730.1"/>
    <property type="molecule type" value="Genomic_DNA"/>
</dbReference>
<name>A0A5N4B2V4_PHOPY</name>
<feature type="region of interest" description="Disordered" evidence="1">
    <location>
        <begin position="73"/>
        <end position="101"/>
    </location>
</feature>
<sequence>MGKRARTEYANKLVNVGEEKENYSPELEEEVDEELINEYVIDDHEYEIMDVTNEATDKQEIDQMLHVETITPDIRKVEPGPSSQTSASVTELQPSVGNNDEDKVSTVASFRFLRILFGVSESCASKYRWNYTGL</sequence>
<dbReference type="AlphaFoldDB" id="A0A5N4B2V4"/>
<feature type="compositionally biased region" description="Polar residues" evidence="1">
    <location>
        <begin position="81"/>
        <end position="98"/>
    </location>
</feature>
<keyword evidence="3" id="KW-1185">Reference proteome</keyword>
<dbReference type="InParanoid" id="A0A5N4B2V4"/>
<evidence type="ECO:0000313" key="3">
    <source>
        <dbReference type="Proteomes" id="UP000327044"/>
    </source>
</evidence>
<protein>
    <submittedName>
        <fullName evidence="2">Uncharacterized protein</fullName>
    </submittedName>
</protein>
<dbReference type="Proteomes" id="UP000327044">
    <property type="component" value="Unassembled WGS sequence"/>
</dbReference>
<organism evidence="2 3">
    <name type="scientific">Photinus pyralis</name>
    <name type="common">Common eastern firefly</name>
    <name type="synonym">Lampyris pyralis</name>
    <dbReference type="NCBI Taxonomy" id="7054"/>
    <lineage>
        <taxon>Eukaryota</taxon>
        <taxon>Metazoa</taxon>
        <taxon>Ecdysozoa</taxon>
        <taxon>Arthropoda</taxon>
        <taxon>Hexapoda</taxon>
        <taxon>Insecta</taxon>
        <taxon>Pterygota</taxon>
        <taxon>Neoptera</taxon>
        <taxon>Endopterygota</taxon>
        <taxon>Coleoptera</taxon>
        <taxon>Polyphaga</taxon>
        <taxon>Elateriformia</taxon>
        <taxon>Elateroidea</taxon>
        <taxon>Lampyridae</taxon>
        <taxon>Lampyrinae</taxon>
        <taxon>Photinus</taxon>
    </lineage>
</organism>
<proteinExistence type="predicted"/>
<reference evidence="2 3" key="1">
    <citation type="journal article" date="2018" name="Elife">
        <title>Firefly genomes illuminate parallel origins of bioluminescence in beetles.</title>
        <authorList>
            <person name="Fallon T.R."/>
            <person name="Lower S.E."/>
            <person name="Chang C.H."/>
            <person name="Bessho-Uehara M."/>
            <person name="Martin G.J."/>
            <person name="Bewick A.J."/>
            <person name="Behringer M."/>
            <person name="Debat H.J."/>
            <person name="Wong I."/>
            <person name="Day J.C."/>
            <person name="Suvorov A."/>
            <person name="Silva C.J."/>
            <person name="Stanger-Hall K.F."/>
            <person name="Hall D.W."/>
            <person name="Schmitz R.J."/>
            <person name="Nelson D.R."/>
            <person name="Lewis S.M."/>
            <person name="Shigenobu S."/>
            <person name="Bybee S.M."/>
            <person name="Larracuente A.M."/>
            <person name="Oba Y."/>
            <person name="Weng J.K."/>
        </authorList>
    </citation>
    <scope>NUCLEOTIDE SEQUENCE [LARGE SCALE GENOMIC DNA]</scope>
    <source>
        <strain evidence="2">1611_PpyrPB1</strain>
        <tissue evidence="2">Whole body</tissue>
    </source>
</reference>
<comment type="caution">
    <text evidence="2">The sequence shown here is derived from an EMBL/GenBank/DDBJ whole genome shotgun (WGS) entry which is preliminary data.</text>
</comment>
<evidence type="ECO:0000256" key="1">
    <source>
        <dbReference type="SAM" id="MobiDB-lite"/>
    </source>
</evidence>